<dbReference type="Pfam" id="PF20150">
    <property type="entry name" value="2EXR"/>
    <property type="match status" value="1"/>
</dbReference>
<comment type="caution">
    <text evidence="2">The sequence shown here is derived from an EMBL/GenBank/DDBJ whole genome shotgun (WGS) entry which is preliminary data.</text>
</comment>
<feature type="domain" description="2EXR" evidence="1">
    <location>
        <begin position="5"/>
        <end position="154"/>
    </location>
</feature>
<evidence type="ECO:0000259" key="1">
    <source>
        <dbReference type="Pfam" id="PF20150"/>
    </source>
</evidence>
<evidence type="ECO:0000313" key="2">
    <source>
        <dbReference type="EMBL" id="SPJ81819.1"/>
    </source>
</evidence>
<reference evidence="2" key="1">
    <citation type="submission" date="2018-03" db="EMBL/GenBank/DDBJ databases">
        <authorList>
            <person name="Guldener U."/>
        </authorList>
    </citation>
    <scope>NUCLEOTIDE SEQUENCE</scope>
</reference>
<accession>A0AAE8MFK3</accession>
<proteinExistence type="predicted"/>
<keyword evidence="3" id="KW-1185">Reference proteome</keyword>
<evidence type="ECO:0000313" key="3">
    <source>
        <dbReference type="Proteomes" id="UP001187734"/>
    </source>
</evidence>
<protein>
    <recommendedName>
        <fullName evidence="1">2EXR domain-containing protein</fullName>
    </recommendedName>
</protein>
<gene>
    <name evidence="2" type="ORF">FTOL_09224</name>
</gene>
<organism evidence="2 3">
    <name type="scientific">Fusarium torulosum</name>
    <dbReference type="NCBI Taxonomy" id="33205"/>
    <lineage>
        <taxon>Eukaryota</taxon>
        <taxon>Fungi</taxon>
        <taxon>Dikarya</taxon>
        <taxon>Ascomycota</taxon>
        <taxon>Pezizomycotina</taxon>
        <taxon>Sordariomycetes</taxon>
        <taxon>Hypocreomycetidae</taxon>
        <taxon>Hypocreales</taxon>
        <taxon>Nectriaceae</taxon>
        <taxon>Fusarium</taxon>
    </lineage>
</organism>
<dbReference type="AlphaFoldDB" id="A0AAE8MFK3"/>
<sequence>MSDSFQYFKSLPVELQREIWCSAVRPTNPGVQIFSLRSDDRSQSHEDGAQEAPWADTYYLTAPQWAFSPGSNQFSSFDEATASWTENNPSTYLIDSGLWNACSLSRRVMRDKLGPTQPIMLRTRVSYGSCNVEASTSESVVSQQRSIIVTPSQDLFILQLDYPYMFNWSLFDDFIPDDRLSGPMPMRHVGWQYHPTWASSLRESPWIGSLHSLCCYIVYGVRFRGLERMWLMNYRIKRKNWVPTKEQLGGSELKVFETDKFRLTEVLDEGYTRLGGSSELLRWDEVTEEGDPHTLDDFLAFVHQLRHLVTHTLLSTPALEAAKRTMSVKILAYEER</sequence>
<dbReference type="EMBL" id="ONZP01000335">
    <property type="protein sequence ID" value="SPJ81819.1"/>
    <property type="molecule type" value="Genomic_DNA"/>
</dbReference>
<name>A0AAE8MFK3_9HYPO</name>
<dbReference type="Proteomes" id="UP001187734">
    <property type="component" value="Unassembled WGS sequence"/>
</dbReference>
<dbReference type="InterPro" id="IPR045518">
    <property type="entry name" value="2EXR"/>
</dbReference>